<keyword evidence="2" id="KW-1185">Reference proteome</keyword>
<accession>A0ACC2UP67</accession>
<reference evidence="1" key="1">
    <citation type="submission" date="2022-04" db="EMBL/GenBank/DDBJ databases">
        <title>Genome of the entomopathogenic fungus Entomophthora muscae.</title>
        <authorList>
            <person name="Elya C."/>
            <person name="Lovett B.R."/>
            <person name="Lee E."/>
            <person name="Macias A.M."/>
            <person name="Hajek A.E."/>
            <person name="De Bivort B.L."/>
            <person name="Kasson M.T."/>
            <person name="De Fine Licht H.H."/>
            <person name="Stajich J.E."/>
        </authorList>
    </citation>
    <scope>NUCLEOTIDE SEQUENCE</scope>
    <source>
        <strain evidence="1">Berkeley</strain>
    </source>
</reference>
<name>A0ACC2UP67_9FUNG</name>
<dbReference type="Proteomes" id="UP001165960">
    <property type="component" value="Unassembled WGS sequence"/>
</dbReference>
<dbReference type="EMBL" id="QTSX02000106">
    <property type="protein sequence ID" value="KAJ9088572.1"/>
    <property type="molecule type" value="Genomic_DNA"/>
</dbReference>
<sequence length="160" mass="17959">MSNLASQNSFKTQWAESLNSYYFRVELPGFVPKDIDIKVEKGEINIKAASESDSYNSKSHNDSSLGAPNPSGVRDESFQADEFLKNEDMSDGKKSPGQSSSPESQFSSRRFQTSFQVPADKVQIQNIHAFMEGERLVVKIPKLRPQDLPSFQVEVHKSKL</sequence>
<gene>
    <name evidence="1" type="ORF">DSO57_1021727</name>
</gene>
<evidence type="ECO:0000313" key="2">
    <source>
        <dbReference type="Proteomes" id="UP001165960"/>
    </source>
</evidence>
<evidence type="ECO:0000313" key="1">
    <source>
        <dbReference type="EMBL" id="KAJ9088572.1"/>
    </source>
</evidence>
<organism evidence="1 2">
    <name type="scientific">Entomophthora muscae</name>
    <dbReference type="NCBI Taxonomy" id="34485"/>
    <lineage>
        <taxon>Eukaryota</taxon>
        <taxon>Fungi</taxon>
        <taxon>Fungi incertae sedis</taxon>
        <taxon>Zoopagomycota</taxon>
        <taxon>Entomophthoromycotina</taxon>
        <taxon>Entomophthoromycetes</taxon>
        <taxon>Entomophthorales</taxon>
        <taxon>Entomophthoraceae</taxon>
        <taxon>Entomophthora</taxon>
    </lineage>
</organism>
<proteinExistence type="predicted"/>
<comment type="caution">
    <text evidence="1">The sequence shown here is derived from an EMBL/GenBank/DDBJ whole genome shotgun (WGS) entry which is preliminary data.</text>
</comment>
<protein>
    <submittedName>
        <fullName evidence="1">Uncharacterized protein</fullName>
    </submittedName>
</protein>